<keyword evidence="2" id="KW-1185">Reference proteome</keyword>
<protein>
    <submittedName>
        <fullName evidence="1">Uncharacterized protein</fullName>
    </submittedName>
</protein>
<dbReference type="RefSeq" id="WP_184455046.1">
    <property type="nucleotide sequence ID" value="NZ_JACIFV010000004.1"/>
</dbReference>
<gene>
    <name evidence="1" type="ORF">GGD53_001753</name>
</gene>
<proteinExistence type="predicted"/>
<dbReference type="Proteomes" id="UP000524492">
    <property type="component" value="Unassembled WGS sequence"/>
</dbReference>
<evidence type="ECO:0000313" key="1">
    <source>
        <dbReference type="EMBL" id="MBB4191605.1"/>
    </source>
</evidence>
<reference evidence="1 2" key="1">
    <citation type="submission" date="2020-08" db="EMBL/GenBank/DDBJ databases">
        <title>Genomic Encyclopedia of Type Strains, Phase IV (KMG-V): Genome sequencing to study the core and pangenomes of soil and plant-associated prokaryotes.</title>
        <authorList>
            <person name="Whitman W."/>
        </authorList>
    </citation>
    <scope>NUCLEOTIDE SEQUENCE [LARGE SCALE GENOMIC DNA]</scope>
    <source>
        <strain evidence="1 2">SEMIA 4074</strain>
    </source>
</reference>
<dbReference type="AlphaFoldDB" id="A0A7W6MF82"/>
<name>A0A7W6MF82_9HYPH</name>
<evidence type="ECO:0000313" key="2">
    <source>
        <dbReference type="Proteomes" id="UP000524492"/>
    </source>
</evidence>
<organism evidence="1 2">
    <name type="scientific">Rhizobium aethiopicum</name>
    <dbReference type="NCBI Taxonomy" id="1138170"/>
    <lineage>
        <taxon>Bacteria</taxon>
        <taxon>Pseudomonadati</taxon>
        <taxon>Pseudomonadota</taxon>
        <taxon>Alphaproteobacteria</taxon>
        <taxon>Hyphomicrobiales</taxon>
        <taxon>Rhizobiaceae</taxon>
        <taxon>Rhizobium/Agrobacterium group</taxon>
        <taxon>Rhizobium</taxon>
    </lineage>
</organism>
<comment type="caution">
    <text evidence="1">The sequence shown here is derived from an EMBL/GenBank/DDBJ whole genome shotgun (WGS) entry which is preliminary data.</text>
</comment>
<dbReference type="EMBL" id="JACIFV010000004">
    <property type="protein sequence ID" value="MBB4191605.1"/>
    <property type="molecule type" value="Genomic_DNA"/>
</dbReference>
<sequence>MVYFTVEVAGRAVASFRSKNHEEATHFFEAEDFRDDLTILESEGKPLWDRKATLSLRKATAEEASEVEHAYEFDDDPERTIDDEFVVFLVPVEDLTDEGEDTEDGP</sequence>
<accession>A0A7W6MF82</accession>